<dbReference type="OrthoDB" id="332281at2759"/>
<evidence type="ECO:0000256" key="5">
    <source>
        <dbReference type="ARBA" id="ARBA00022927"/>
    </source>
</evidence>
<dbReference type="EMBL" id="CAJVCH010078494">
    <property type="protein sequence ID" value="CAG7721319.1"/>
    <property type="molecule type" value="Genomic_DNA"/>
</dbReference>
<organism evidence="11 12">
    <name type="scientific">Allacma fusca</name>
    <dbReference type="NCBI Taxonomy" id="39272"/>
    <lineage>
        <taxon>Eukaryota</taxon>
        <taxon>Metazoa</taxon>
        <taxon>Ecdysozoa</taxon>
        <taxon>Arthropoda</taxon>
        <taxon>Hexapoda</taxon>
        <taxon>Collembola</taxon>
        <taxon>Symphypleona</taxon>
        <taxon>Sminthuridae</taxon>
        <taxon>Allacma</taxon>
    </lineage>
</organism>
<comment type="caution">
    <text evidence="11">The sequence shown here is derived from an EMBL/GenBank/DDBJ whole genome shotgun (WGS) entry which is preliminary data.</text>
</comment>
<dbReference type="InterPro" id="IPR024603">
    <property type="entry name" value="COG_complex_COG2_C"/>
</dbReference>
<evidence type="ECO:0000256" key="6">
    <source>
        <dbReference type="ARBA" id="ARBA00023034"/>
    </source>
</evidence>
<proteinExistence type="inferred from homology"/>
<evidence type="ECO:0000256" key="3">
    <source>
        <dbReference type="ARBA" id="ARBA00020977"/>
    </source>
</evidence>
<dbReference type="Proteomes" id="UP000708208">
    <property type="component" value="Unassembled WGS sequence"/>
</dbReference>
<feature type="domain" description="Conserved oligomeric Golgi complex subunit 2 N-terminal" evidence="9">
    <location>
        <begin position="10"/>
        <end position="84"/>
    </location>
</feature>
<evidence type="ECO:0000256" key="4">
    <source>
        <dbReference type="ARBA" id="ARBA00022448"/>
    </source>
</evidence>
<evidence type="ECO:0000313" key="11">
    <source>
        <dbReference type="EMBL" id="CAG7721319.1"/>
    </source>
</evidence>
<evidence type="ECO:0000256" key="7">
    <source>
        <dbReference type="ARBA" id="ARBA00023136"/>
    </source>
</evidence>
<dbReference type="PANTHER" id="PTHR12961">
    <property type="entry name" value="CONSERVED OLIGOMERIC GOLGI COMPLEX COMPONENT 2"/>
    <property type="match status" value="1"/>
</dbReference>
<evidence type="ECO:0000259" key="9">
    <source>
        <dbReference type="Pfam" id="PF06148"/>
    </source>
</evidence>
<reference evidence="11" key="1">
    <citation type="submission" date="2021-06" db="EMBL/GenBank/DDBJ databases">
        <authorList>
            <person name="Hodson N. C."/>
            <person name="Mongue J. A."/>
            <person name="Jaron S. K."/>
        </authorList>
    </citation>
    <scope>NUCLEOTIDE SEQUENCE</scope>
</reference>
<dbReference type="Pfam" id="PF06148">
    <property type="entry name" value="COG2_N"/>
    <property type="match status" value="1"/>
</dbReference>
<dbReference type="InterPro" id="IPR024602">
    <property type="entry name" value="COG_su2_N"/>
</dbReference>
<dbReference type="GO" id="GO:0006891">
    <property type="term" value="P:intra-Golgi vesicle-mediated transport"/>
    <property type="evidence" value="ECO:0007669"/>
    <property type="project" value="TreeGrafter"/>
</dbReference>
<sequence length="623" mass="71506">MNFRTESSRLSFDKQEFDADEFSVDEWVQRKRYTTPLDVLRDDLGTHLKYLRSSVIELINQDYGQFVNLSSNLVGLDGKIQNIQGPLSKARGDLQRLLDVLDSTLNTLEEQLEYRRRLRALRFEIKCLRLVNSSLEASCRYIKSIPSNIQSESDFSALCLACDEIGATKFLLERCSDSQILIESKTKLDSICEETLEKLALLLEGCKEGCVENENKVKYILHMFTELNAEDKAEDIFVEKIFTPRCEVILAKKGNTAALLDEAEDFMRTCPIIKFCKRLEEFPWVLKYNFVEHLNEFRDSNEYKDFVSKWQFPVYFQLRFHTFAMELESSLDNFLASSASADFKFDTTRITVKVIKQCWDKNKTFISHLYGRFLKASALFSSRYLNAATQCITNNADLQLEVLINLYCDLNFAEMIIGQILVEKINGLSQTSQNSGASSEFLAEFTWSKAKKAAENKMVEMVVNRSISSMSSVTEVPRLFRRTNRDVPTRSSDYVDAILLPIQSLKNSIASVHMDSLWDMVGQEASMQVSQRYQAQVQEVLTSVQRMEESLKRLKKVKGQNQTMNNVNSSGDLKILSDDDKIRNQISLDVNHFCTQISLLCPSIDSSSMKKMFEKNNIDKNSQ</sequence>
<dbReference type="GO" id="GO:0017119">
    <property type="term" value="C:Golgi transport complex"/>
    <property type="evidence" value="ECO:0007669"/>
    <property type="project" value="TreeGrafter"/>
</dbReference>
<dbReference type="Pfam" id="PF12022">
    <property type="entry name" value="COG2_C"/>
    <property type="match status" value="1"/>
</dbReference>
<name>A0A8J2JTG2_9HEXA</name>
<dbReference type="GO" id="GO:0015031">
    <property type="term" value="P:protein transport"/>
    <property type="evidence" value="ECO:0007669"/>
    <property type="project" value="UniProtKB-KW"/>
</dbReference>
<dbReference type="AlphaFoldDB" id="A0A8J2JTG2"/>
<accession>A0A8J2JTG2</accession>
<dbReference type="InterPro" id="IPR009316">
    <property type="entry name" value="COG2"/>
</dbReference>
<evidence type="ECO:0000256" key="2">
    <source>
        <dbReference type="ARBA" id="ARBA00007603"/>
    </source>
</evidence>
<keyword evidence="4" id="KW-0813">Transport</keyword>
<keyword evidence="6" id="KW-0333">Golgi apparatus</keyword>
<evidence type="ECO:0000259" key="10">
    <source>
        <dbReference type="Pfam" id="PF12022"/>
    </source>
</evidence>
<evidence type="ECO:0000256" key="8">
    <source>
        <dbReference type="ARBA" id="ARBA00031344"/>
    </source>
</evidence>
<dbReference type="GO" id="GO:0000139">
    <property type="term" value="C:Golgi membrane"/>
    <property type="evidence" value="ECO:0007669"/>
    <property type="project" value="UniProtKB-SubCell"/>
</dbReference>
<feature type="domain" description="COG complex component COG2 C-terminal" evidence="10">
    <location>
        <begin position="308"/>
        <end position="590"/>
    </location>
</feature>
<dbReference type="GO" id="GO:0007030">
    <property type="term" value="P:Golgi organization"/>
    <property type="evidence" value="ECO:0007669"/>
    <property type="project" value="InterPro"/>
</dbReference>
<evidence type="ECO:0000313" key="12">
    <source>
        <dbReference type="Proteomes" id="UP000708208"/>
    </source>
</evidence>
<gene>
    <name evidence="11" type="ORF">AFUS01_LOCUS10541</name>
</gene>
<keyword evidence="7" id="KW-0472">Membrane</keyword>
<keyword evidence="12" id="KW-1185">Reference proteome</keyword>
<protein>
    <recommendedName>
        <fullName evidence="3">Conserved oligomeric Golgi complex subunit 2</fullName>
    </recommendedName>
    <alternativeName>
        <fullName evidence="8">Component of oligomeric Golgi complex 2</fullName>
    </alternativeName>
</protein>
<evidence type="ECO:0000256" key="1">
    <source>
        <dbReference type="ARBA" id="ARBA00004395"/>
    </source>
</evidence>
<comment type="similarity">
    <text evidence="2">Belongs to the COG2 family.</text>
</comment>
<comment type="subcellular location">
    <subcellularLocation>
        <location evidence="1">Golgi apparatus membrane</location>
        <topology evidence="1">Peripheral membrane protein</topology>
    </subcellularLocation>
</comment>
<keyword evidence="5" id="KW-0653">Protein transport</keyword>
<dbReference type="PANTHER" id="PTHR12961:SF0">
    <property type="entry name" value="CONSERVED OLIGOMERIC GOLGI COMPLEX SUBUNIT 2"/>
    <property type="match status" value="1"/>
</dbReference>